<name>A0A0A2FNS3_9PORP</name>
<feature type="transmembrane region" description="Helical" evidence="2">
    <location>
        <begin position="7"/>
        <end position="25"/>
    </location>
</feature>
<dbReference type="InterPro" id="IPR006143">
    <property type="entry name" value="RND_pump_MFP"/>
</dbReference>
<evidence type="ECO:0000313" key="4">
    <source>
        <dbReference type="EMBL" id="KGN89889.1"/>
    </source>
</evidence>
<gene>
    <name evidence="4" type="ORF">HR15_03800</name>
</gene>
<dbReference type="EMBL" id="JRAK01000057">
    <property type="protein sequence ID" value="KGN89889.1"/>
    <property type="molecule type" value="Genomic_DNA"/>
</dbReference>
<keyword evidence="2" id="KW-0812">Transmembrane</keyword>
<protein>
    <submittedName>
        <fullName evidence="4">RND transporter MFP subunit</fullName>
    </submittedName>
</protein>
<evidence type="ECO:0000256" key="2">
    <source>
        <dbReference type="SAM" id="Phobius"/>
    </source>
</evidence>
<dbReference type="SUPFAM" id="SSF111369">
    <property type="entry name" value="HlyD-like secretion proteins"/>
    <property type="match status" value="1"/>
</dbReference>
<dbReference type="Gene3D" id="1.10.287.470">
    <property type="entry name" value="Helix hairpin bin"/>
    <property type="match status" value="1"/>
</dbReference>
<dbReference type="RefSeq" id="WP_039423982.1">
    <property type="nucleotide sequence ID" value="NZ_JRAK01000057.1"/>
</dbReference>
<evidence type="ECO:0000313" key="5">
    <source>
        <dbReference type="Proteomes" id="UP000030146"/>
    </source>
</evidence>
<keyword evidence="2" id="KW-0472">Membrane</keyword>
<keyword evidence="2" id="KW-1133">Transmembrane helix</keyword>
<organism evidence="4 5">
    <name type="scientific">Porphyromonas gulae</name>
    <dbReference type="NCBI Taxonomy" id="111105"/>
    <lineage>
        <taxon>Bacteria</taxon>
        <taxon>Pseudomonadati</taxon>
        <taxon>Bacteroidota</taxon>
        <taxon>Bacteroidia</taxon>
        <taxon>Bacteroidales</taxon>
        <taxon>Porphyromonadaceae</taxon>
        <taxon>Porphyromonas</taxon>
    </lineage>
</organism>
<dbReference type="Gene3D" id="2.40.420.20">
    <property type="match status" value="1"/>
</dbReference>
<accession>A0A0A2FNS3</accession>
<dbReference type="PANTHER" id="PTHR30469">
    <property type="entry name" value="MULTIDRUG RESISTANCE PROTEIN MDTA"/>
    <property type="match status" value="1"/>
</dbReference>
<dbReference type="Pfam" id="PF25967">
    <property type="entry name" value="RND-MFP_C"/>
    <property type="match status" value="1"/>
</dbReference>
<dbReference type="Proteomes" id="UP000030146">
    <property type="component" value="Unassembled WGS sequence"/>
</dbReference>
<dbReference type="NCBIfam" id="TIGR01730">
    <property type="entry name" value="RND_mfp"/>
    <property type="match status" value="1"/>
</dbReference>
<comment type="caution">
    <text evidence="4">The sequence shown here is derived from an EMBL/GenBank/DDBJ whole genome shotgun (WGS) entry which is preliminary data.</text>
</comment>
<dbReference type="Gene3D" id="2.40.50.100">
    <property type="match status" value="1"/>
</dbReference>
<dbReference type="GO" id="GO:0015562">
    <property type="term" value="F:efflux transmembrane transporter activity"/>
    <property type="evidence" value="ECO:0007669"/>
    <property type="project" value="TreeGrafter"/>
</dbReference>
<evidence type="ECO:0000259" key="3">
    <source>
        <dbReference type="Pfam" id="PF25967"/>
    </source>
</evidence>
<dbReference type="AlphaFoldDB" id="A0A0A2FNS3"/>
<feature type="domain" description="Multidrug resistance protein MdtA-like C-terminal permuted SH3" evidence="3">
    <location>
        <begin position="316"/>
        <end position="358"/>
    </location>
</feature>
<dbReference type="InterPro" id="IPR058627">
    <property type="entry name" value="MdtA-like_C"/>
</dbReference>
<dbReference type="GO" id="GO:1990281">
    <property type="term" value="C:efflux pump complex"/>
    <property type="evidence" value="ECO:0007669"/>
    <property type="project" value="TreeGrafter"/>
</dbReference>
<dbReference type="Gene3D" id="2.40.30.170">
    <property type="match status" value="1"/>
</dbReference>
<dbReference type="PANTHER" id="PTHR30469:SF33">
    <property type="entry name" value="SLR1207 PROTEIN"/>
    <property type="match status" value="1"/>
</dbReference>
<sequence>MKKYFKIFLWVLLAVAVIGTFMFLWQKSKAKPKEYQIETVTKQDTIESKTVITGTVEPRDEVLIKPQMNGIVAELLHEAGDVVQSGDVIARLTVVPEMIQLSQAESRVRMAEISYEQGKESYTRSKDLFDKSVIAREEFEAAEANFAKIKEELSNAREAMEIVKKGASSRTAKQSNTLVRSTVTGKILNVPVKVGNSVIQANTFNEGTTIASIADMNDLIFVGKIDETEVGRIRLGSPMRISVGALGKESFPATVEYLAPKGSIVNGAVLFEVKASVHIPSDRVIRAGYSANAEIVLEGAYGVPAVPEACIEFSGDSTFVQVVKAEKPLQTERRQVKTGVSNGSNIEIKSGLKVGEKVRGIEKTEQKK</sequence>
<comment type="similarity">
    <text evidence="1">Belongs to the membrane fusion protein (MFP) (TC 8.A.1) family.</text>
</comment>
<proteinExistence type="inferred from homology"/>
<keyword evidence="5" id="KW-1185">Reference proteome</keyword>
<reference evidence="4 5" key="1">
    <citation type="submission" date="2014-08" db="EMBL/GenBank/DDBJ databases">
        <title>Porphyromonas gulae strain:COT-052_OH3439 Genome sequencing.</title>
        <authorList>
            <person name="Wallis C."/>
            <person name="Deusch O."/>
            <person name="O'Flynn C."/>
            <person name="Davis I."/>
            <person name="Jospin G."/>
            <person name="Darling A.E."/>
            <person name="Coil D.A."/>
            <person name="Alexiev A."/>
            <person name="Horsfall A."/>
            <person name="Kirkwood N."/>
            <person name="Harris S."/>
            <person name="Eisen J.A."/>
        </authorList>
    </citation>
    <scope>NUCLEOTIDE SEQUENCE [LARGE SCALE GENOMIC DNA]</scope>
    <source>
        <strain evidence="5">COT-052 OH3439</strain>
    </source>
</reference>
<evidence type="ECO:0000256" key="1">
    <source>
        <dbReference type="ARBA" id="ARBA00009477"/>
    </source>
</evidence>